<proteinExistence type="predicted"/>
<evidence type="ECO:0000313" key="2">
    <source>
        <dbReference type="Proteomes" id="UP000266744"/>
    </source>
</evidence>
<keyword evidence="2" id="KW-1185">Reference proteome</keyword>
<dbReference type="Proteomes" id="UP000266744">
    <property type="component" value="Chromosome"/>
</dbReference>
<dbReference type="InterPro" id="IPR019652">
    <property type="entry name" value="DUF2509"/>
</dbReference>
<gene>
    <name evidence="1" type="ORF">PL78_08805</name>
</gene>
<protein>
    <recommendedName>
        <fullName evidence="3">DUF2509 family protein</fullName>
    </recommendedName>
</protein>
<reference evidence="1 2" key="1">
    <citation type="journal article" date="2016" name="Toxins">
        <title>The Draft Genome Sequence of the Yersinia entomophaga Entomopathogenic Type Strain MH96T.</title>
        <authorList>
            <person name="Hurst M.R."/>
            <person name="Beattie A."/>
            <person name="Altermann E."/>
            <person name="Moraga R.M."/>
            <person name="Harper L.A."/>
            <person name="Calder J."/>
            <person name="Laugraud A."/>
        </authorList>
    </citation>
    <scope>NUCLEOTIDE SEQUENCE [LARGE SCALE GENOMIC DNA]</scope>
    <source>
        <strain evidence="1 2">MH96</strain>
    </source>
</reference>
<accession>A0ABM6BJR3</accession>
<evidence type="ECO:0008006" key="3">
    <source>
        <dbReference type="Google" id="ProtNLM"/>
    </source>
</evidence>
<name>A0ABM6BJR3_YERET</name>
<dbReference type="Pfam" id="PF10713">
    <property type="entry name" value="DUF2509"/>
    <property type="match status" value="1"/>
</dbReference>
<evidence type="ECO:0000313" key="1">
    <source>
        <dbReference type="EMBL" id="ANI29916.1"/>
    </source>
</evidence>
<dbReference type="RefSeq" id="WP_064514831.1">
    <property type="nucleotide sequence ID" value="NZ_CBCSBH010000012.1"/>
</dbReference>
<organism evidence="1 2">
    <name type="scientific">Yersinia entomophaga</name>
    <dbReference type="NCBI Taxonomy" id="935293"/>
    <lineage>
        <taxon>Bacteria</taxon>
        <taxon>Pseudomonadati</taxon>
        <taxon>Pseudomonadota</taxon>
        <taxon>Gammaproteobacteria</taxon>
        <taxon>Enterobacterales</taxon>
        <taxon>Yersiniaceae</taxon>
        <taxon>Yersinia</taxon>
    </lineage>
</organism>
<sequence>MRKSSQNGSAILMTMTFVFALSLLLLQAMHRQLDNLLLMSRNEQHYLRSYNLAISALSWGISQRWPLHQVAPPRQSKRLWHCQEHLSEALRVCIKASVTPNIFVLRGEGGGNRHGHKIDLYQRVAPDNAQVSPEGHHIVGIAQGWLDFCPEKEREFCSG</sequence>
<dbReference type="EMBL" id="CP010029">
    <property type="protein sequence ID" value="ANI29916.1"/>
    <property type="molecule type" value="Genomic_DNA"/>
</dbReference>